<sequence>MLMDAFIPGLEPELHAGVRSQHPKTLEECMKEAQLVNDRNVALKLALSEWRHMGLGERKPKSISRCKVRENRELMLFTMNEEEEMGKEGEMETLEVKTVDLNYMEITERRRLPYKFPIPLIEELLDELPGAIVFSKPDLQLGYHQIQMQEEDREKMAFLHMRDTVFGALDIKPRGGSRWRENQSNGQLAHIERCDRTQRILEFDWDDEAIGAFEELKKAMMSVPVLALPNFSLPFMIETDVFGFELGAVLSQNYRPIAYFNQKLVPLSQAKSIYERELMEVAMLCRGGDITC</sequence>
<dbReference type="OrthoDB" id="1426776at2759"/>
<dbReference type="STRING" id="1194695.A0A5A7U9A9"/>
<dbReference type="AlphaFoldDB" id="A0A5A7U9A9"/>
<dbReference type="Gene3D" id="3.10.10.10">
    <property type="entry name" value="HIV Type 1 Reverse Transcriptase, subunit A, domain 1"/>
    <property type="match status" value="1"/>
</dbReference>
<reference evidence="3 4" key="1">
    <citation type="submission" date="2019-08" db="EMBL/GenBank/DDBJ databases">
        <title>Draft genome sequences of two oriental melons (Cucumis melo L. var makuwa).</title>
        <authorList>
            <person name="Kwon S.-Y."/>
        </authorList>
    </citation>
    <scope>NUCLEOTIDE SEQUENCE [LARGE SCALE GENOMIC DNA]</scope>
    <source>
        <strain evidence="4">cv. SW 3</strain>
        <tissue evidence="3">Leaf</tissue>
    </source>
</reference>
<protein>
    <submittedName>
        <fullName evidence="3">Ty3-gypsy retrotransposon protein</fullName>
    </submittedName>
</protein>
<dbReference type="InterPro" id="IPR043502">
    <property type="entry name" value="DNA/RNA_pol_sf"/>
</dbReference>
<dbReference type="InterPro" id="IPR043128">
    <property type="entry name" value="Rev_trsase/Diguanyl_cyclase"/>
</dbReference>
<keyword evidence="1" id="KW-0511">Multifunctional enzyme</keyword>
<evidence type="ECO:0000313" key="3">
    <source>
        <dbReference type="EMBL" id="KAA0052342.1"/>
    </source>
</evidence>
<dbReference type="GO" id="GO:0003824">
    <property type="term" value="F:catalytic activity"/>
    <property type="evidence" value="ECO:0007669"/>
    <property type="project" value="UniProtKB-KW"/>
</dbReference>
<dbReference type="Gene3D" id="3.30.70.270">
    <property type="match status" value="1"/>
</dbReference>
<dbReference type="InterPro" id="IPR041577">
    <property type="entry name" value="RT_RNaseH_2"/>
</dbReference>
<accession>A0A5A7U9A9</accession>
<dbReference type="Proteomes" id="UP000321393">
    <property type="component" value="Unassembled WGS sequence"/>
</dbReference>
<organism evidence="3 4">
    <name type="scientific">Cucumis melo var. makuwa</name>
    <name type="common">Oriental melon</name>
    <dbReference type="NCBI Taxonomy" id="1194695"/>
    <lineage>
        <taxon>Eukaryota</taxon>
        <taxon>Viridiplantae</taxon>
        <taxon>Streptophyta</taxon>
        <taxon>Embryophyta</taxon>
        <taxon>Tracheophyta</taxon>
        <taxon>Spermatophyta</taxon>
        <taxon>Magnoliopsida</taxon>
        <taxon>eudicotyledons</taxon>
        <taxon>Gunneridae</taxon>
        <taxon>Pentapetalae</taxon>
        <taxon>rosids</taxon>
        <taxon>fabids</taxon>
        <taxon>Cucurbitales</taxon>
        <taxon>Cucurbitaceae</taxon>
        <taxon>Benincaseae</taxon>
        <taxon>Cucumis</taxon>
    </lineage>
</organism>
<evidence type="ECO:0000256" key="1">
    <source>
        <dbReference type="ARBA" id="ARBA00023268"/>
    </source>
</evidence>
<dbReference type="EMBL" id="SSTE01010863">
    <property type="protein sequence ID" value="KAA0052342.1"/>
    <property type="molecule type" value="Genomic_DNA"/>
</dbReference>
<evidence type="ECO:0000313" key="4">
    <source>
        <dbReference type="Proteomes" id="UP000321393"/>
    </source>
</evidence>
<gene>
    <name evidence="3" type="ORF">E6C27_scaffold207G001800</name>
</gene>
<dbReference type="Pfam" id="PF17919">
    <property type="entry name" value="RT_RNaseH_2"/>
    <property type="match status" value="1"/>
</dbReference>
<feature type="domain" description="Reverse transcriptase/retrotransposon-derived protein RNase H-like" evidence="2">
    <location>
        <begin position="205"/>
        <end position="281"/>
    </location>
</feature>
<dbReference type="SUPFAM" id="SSF56672">
    <property type="entry name" value="DNA/RNA polymerases"/>
    <property type="match status" value="1"/>
</dbReference>
<dbReference type="PANTHER" id="PTHR37984:SF5">
    <property type="entry name" value="PROTEIN NYNRIN-LIKE"/>
    <property type="match status" value="1"/>
</dbReference>
<dbReference type="PANTHER" id="PTHR37984">
    <property type="entry name" value="PROTEIN CBG26694"/>
    <property type="match status" value="1"/>
</dbReference>
<evidence type="ECO:0000259" key="2">
    <source>
        <dbReference type="Pfam" id="PF17919"/>
    </source>
</evidence>
<proteinExistence type="predicted"/>
<dbReference type="InterPro" id="IPR050951">
    <property type="entry name" value="Retrovirus_Pol_polyprotein"/>
</dbReference>
<name>A0A5A7U9A9_CUCMM</name>
<comment type="caution">
    <text evidence="3">The sequence shown here is derived from an EMBL/GenBank/DDBJ whole genome shotgun (WGS) entry which is preliminary data.</text>
</comment>